<dbReference type="InterPro" id="IPR029044">
    <property type="entry name" value="Nucleotide-diphossugar_trans"/>
</dbReference>
<dbReference type="Proteomes" id="UP000037904">
    <property type="component" value="Unassembled WGS sequence"/>
</dbReference>
<reference evidence="1 2" key="1">
    <citation type="submission" date="2015-04" db="EMBL/GenBank/DDBJ databases">
        <title>The draft genome sequence of Fusarium langsethiae, a T-2/HT-2 mycotoxin producer.</title>
        <authorList>
            <person name="Lysoe E."/>
            <person name="Divon H.H."/>
            <person name="Terzi V."/>
            <person name="Orru L."/>
            <person name="Lamontanara A."/>
            <person name="Kolseth A.-K."/>
            <person name="Frandsen R.J."/>
            <person name="Nielsen K."/>
            <person name="Thrane U."/>
        </authorList>
    </citation>
    <scope>NUCLEOTIDE SEQUENCE [LARGE SCALE GENOMIC DNA]</scope>
    <source>
        <strain evidence="1 2">Fl201059</strain>
    </source>
</reference>
<evidence type="ECO:0000313" key="1">
    <source>
        <dbReference type="EMBL" id="KPA42829.1"/>
    </source>
</evidence>
<protein>
    <submittedName>
        <fullName evidence="1">Glucose n-acetyltransferase</fullName>
    </submittedName>
</protein>
<comment type="caution">
    <text evidence="1">The sequence shown here is derived from an EMBL/GenBank/DDBJ whole genome shotgun (WGS) entry which is preliminary data.</text>
</comment>
<dbReference type="EMBL" id="JXCE01000055">
    <property type="protein sequence ID" value="KPA42829.1"/>
    <property type="molecule type" value="Genomic_DNA"/>
</dbReference>
<organism evidence="1 2">
    <name type="scientific">Fusarium langsethiae</name>
    <dbReference type="NCBI Taxonomy" id="179993"/>
    <lineage>
        <taxon>Eukaryota</taxon>
        <taxon>Fungi</taxon>
        <taxon>Dikarya</taxon>
        <taxon>Ascomycota</taxon>
        <taxon>Pezizomycotina</taxon>
        <taxon>Sordariomycetes</taxon>
        <taxon>Hypocreomycetidae</taxon>
        <taxon>Hypocreales</taxon>
        <taxon>Nectriaceae</taxon>
        <taxon>Fusarium</taxon>
    </lineage>
</organism>
<keyword evidence="1" id="KW-0808">Transferase</keyword>
<dbReference type="InterPro" id="IPR050587">
    <property type="entry name" value="GNT1/Glycosyltrans_8"/>
</dbReference>
<sequence length="363" mass="41910">MLLRQWLYTPMSRCTGRSKDPLIEQTSPFLPGTLAPRRYRWTGALVFAIFVLYLLLSHDFIPTESLRASDSNTSIAVDWSQFAYTQYVTNSEYLCNSVMFFESLDHLSSQADRVMMYPSKMFNSENDTSRDIELLVKARDEYNVKLVPITVQHKDNADATWADSFTKLLAFNQTQYSRVLSIDSDSLILQNMDELFLLPPAPVAMPRAYWMLPDTDMLSSQVILIQPSATEFSRIQARIDSASKNDYDMEIVNDVYGHSALVLPHRPYDMITGEYREDNHTKYLGSDAEPWDPVAAYNEAKLIHFSDWPIPKPWIPTPEDLRLEIQPPCKSINGTEDCSERTIWNSFYTDFKLKRKEVCGKNW</sequence>
<accession>A0A0M9EZ34</accession>
<dbReference type="AlphaFoldDB" id="A0A0M9EZ34"/>
<dbReference type="PANTHER" id="PTHR11183">
    <property type="entry name" value="GLYCOGENIN SUBFAMILY MEMBER"/>
    <property type="match status" value="1"/>
</dbReference>
<evidence type="ECO:0000313" key="2">
    <source>
        <dbReference type="Proteomes" id="UP000037904"/>
    </source>
</evidence>
<gene>
    <name evidence="1" type="ORF">FLAG1_04269</name>
</gene>
<keyword evidence="2" id="KW-1185">Reference proteome</keyword>
<dbReference type="SUPFAM" id="SSF53448">
    <property type="entry name" value="Nucleotide-diphospho-sugar transferases"/>
    <property type="match status" value="1"/>
</dbReference>
<dbReference type="Gene3D" id="3.90.550.10">
    <property type="entry name" value="Spore Coat Polysaccharide Biosynthesis Protein SpsA, Chain A"/>
    <property type="match status" value="1"/>
</dbReference>
<dbReference type="OrthoDB" id="2014201at2759"/>
<proteinExistence type="predicted"/>
<dbReference type="GO" id="GO:0016740">
    <property type="term" value="F:transferase activity"/>
    <property type="evidence" value="ECO:0007669"/>
    <property type="project" value="UniProtKB-KW"/>
</dbReference>
<name>A0A0M9EZ34_FUSLA</name>